<evidence type="ECO:0000313" key="4">
    <source>
        <dbReference type="Proteomes" id="UP001589797"/>
    </source>
</evidence>
<evidence type="ECO:0000313" key="3">
    <source>
        <dbReference type="EMBL" id="MFC0264347.1"/>
    </source>
</evidence>
<dbReference type="InterPro" id="IPR036938">
    <property type="entry name" value="PAP2/HPO_sf"/>
</dbReference>
<feature type="transmembrane region" description="Helical" evidence="1">
    <location>
        <begin position="167"/>
        <end position="187"/>
    </location>
</feature>
<feature type="transmembrane region" description="Helical" evidence="1">
    <location>
        <begin position="90"/>
        <end position="108"/>
    </location>
</feature>
<feature type="transmembrane region" description="Helical" evidence="1">
    <location>
        <begin position="26"/>
        <end position="44"/>
    </location>
</feature>
<reference evidence="3 4" key="1">
    <citation type="submission" date="2024-09" db="EMBL/GenBank/DDBJ databases">
        <authorList>
            <person name="Sun Q."/>
            <person name="Mori K."/>
        </authorList>
    </citation>
    <scope>NUCLEOTIDE SEQUENCE [LARGE SCALE GENOMIC DNA]</scope>
    <source>
        <strain evidence="3 4">CCM 7650</strain>
    </source>
</reference>
<keyword evidence="4" id="KW-1185">Reference proteome</keyword>
<dbReference type="InterPro" id="IPR000326">
    <property type="entry name" value="PAP2/HPO"/>
</dbReference>
<dbReference type="Proteomes" id="UP001589797">
    <property type="component" value="Unassembled WGS sequence"/>
</dbReference>
<evidence type="ECO:0000259" key="2">
    <source>
        <dbReference type="Pfam" id="PF01569"/>
    </source>
</evidence>
<sequence length="188" mass="21238">MPTLVFAFLIYGTPELVTMNLYNKGFILLMVFLTTFIIPVLSMVMMRLTKNISSFHMTDKEERVFPFSMISLFYMLTTYLFYLKFKIDPILVLALAVITISVILLTSITFFLKISAHMTGIAGLLAIIAAVLIKNPSNEYIEFLLLSILVAGGVASSRLYLNSHNPLEVYLGFFLGFGVCFGAFYFWT</sequence>
<dbReference type="SUPFAM" id="SSF48317">
    <property type="entry name" value="Acid phosphatase/Vanadium-dependent haloperoxidase"/>
    <property type="match status" value="1"/>
</dbReference>
<evidence type="ECO:0000256" key="1">
    <source>
        <dbReference type="SAM" id="Phobius"/>
    </source>
</evidence>
<gene>
    <name evidence="3" type="ORF">ACFFIP_16795</name>
</gene>
<keyword evidence="1" id="KW-0812">Transmembrane</keyword>
<dbReference type="RefSeq" id="WP_382388884.1">
    <property type="nucleotide sequence ID" value="NZ_JBHLWI010000049.1"/>
</dbReference>
<comment type="caution">
    <text evidence="3">The sequence shown here is derived from an EMBL/GenBank/DDBJ whole genome shotgun (WGS) entry which is preliminary data.</text>
</comment>
<feature type="transmembrane region" description="Helical" evidence="1">
    <location>
        <begin position="140"/>
        <end position="161"/>
    </location>
</feature>
<dbReference type="Gene3D" id="1.20.144.10">
    <property type="entry name" value="Phosphatidic acid phosphatase type 2/haloperoxidase"/>
    <property type="match status" value="1"/>
</dbReference>
<dbReference type="EMBL" id="JBHLWI010000049">
    <property type="protein sequence ID" value="MFC0264347.1"/>
    <property type="molecule type" value="Genomic_DNA"/>
</dbReference>
<keyword evidence="1" id="KW-1133">Transmembrane helix</keyword>
<name>A0ABV6FX19_9BACT</name>
<keyword evidence="1" id="KW-0472">Membrane</keyword>
<feature type="transmembrane region" description="Helical" evidence="1">
    <location>
        <begin position="114"/>
        <end position="133"/>
    </location>
</feature>
<feature type="transmembrane region" description="Helical" evidence="1">
    <location>
        <begin position="64"/>
        <end position="83"/>
    </location>
</feature>
<dbReference type="Pfam" id="PF01569">
    <property type="entry name" value="PAP2"/>
    <property type="match status" value="1"/>
</dbReference>
<proteinExistence type="predicted"/>
<protein>
    <submittedName>
        <fullName evidence="3">Phosphatase PAP2 family protein</fullName>
    </submittedName>
</protein>
<accession>A0ABV6FX19</accession>
<organism evidence="3 4">
    <name type="scientific">Fontibacter flavus</name>
    <dbReference type="NCBI Taxonomy" id="654838"/>
    <lineage>
        <taxon>Bacteria</taxon>
        <taxon>Pseudomonadati</taxon>
        <taxon>Bacteroidota</taxon>
        <taxon>Cytophagia</taxon>
        <taxon>Cytophagales</taxon>
        <taxon>Cyclobacteriaceae</taxon>
        <taxon>Fontibacter</taxon>
    </lineage>
</organism>
<feature type="domain" description="Phosphatidic acid phosphatase type 2/haloperoxidase" evidence="2">
    <location>
        <begin position="115"/>
        <end position="186"/>
    </location>
</feature>